<organism evidence="1 2">
    <name type="scientific">Frondihabitans peucedani</name>
    <dbReference type="NCBI Taxonomy" id="598626"/>
    <lineage>
        <taxon>Bacteria</taxon>
        <taxon>Bacillati</taxon>
        <taxon>Actinomycetota</taxon>
        <taxon>Actinomycetes</taxon>
        <taxon>Micrococcales</taxon>
        <taxon>Microbacteriaceae</taxon>
        <taxon>Frondihabitans</taxon>
    </lineage>
</organism>
<comment type="caution">
    <text evidence="1">The sequence shown here is derived from an EMBL/GenBank/DDBJ whole genome shotgun (WGS) entry which is preliminary data.</text>
</comment>
<sequence length="70" mass="7411">MKVPAVIDCTKMNRTAIPVTIAKVFRAEAEEVGRAGTGRRVVGVVMSLTLGGAVPRAPCERTPAHSNPHM</sequence>
<reference evidence="2" key="1">
    <citation type="journal article" date="2019" name="Int. J. Syst. Evol. Microbiol.">
        <title>The Global Catalogue of Microorganisms (GCM) 10K type strain sequencing project: providing services to taxonomists for standard genome sequencing and annotation.</title>
        <authorList>
            <consortium name="The Broad Institute Genomics Platform"/>
            <consortium name="The Broad Institute Genome Sequencing Center for Infectious Disease"/>
            <person name="Wu L."/>
            <person name="Ma J."/>
        </authorList>
    </citation>
    <scope>NUCLEOTIDE SEQUENCE [LARGE SCALE GENOMIC DNA]</scope>
    <source>
        <strain evidence="2">JCM 17442</strain>
    </source>
</reference>
<evidence type="ECO:0000313" key="1">
    <source>
        <dbReference type="EMBL" id="GAA4264822.1"/>
    </source>
</evidence>
<name>A0ABP8DY24_9MICO</name>
<protein>
    <submittedName>
        <fullName evidence="1">Uncharacterized protein</fullName>
    </submittedName>
</protein>
<evidence type="ECO:0000313" key="2">
    <source>
        <dbReference type="Proteomes" id="UP001501594"/>
    </source>
</evidence>
<keyword evidence="2" id="KW-1185">Reference proteome</keyword>
<proteinExistence type="predicted"/>
<accession>A0ABP8DY24</accession>
<dbReference type="EMBL" id="BAABAU010000001">
    <property type="protein sequence ID" value="GAA4264822.1"/>
    <property type="molecule type" value="Genomic_DNA"/>
</dbReference>
<dbReference type="Proteomes" id="UP001501594">
    <property type="component" value="Unassembled WGS sequence"/>
</dbReference>
<gene>
    <name evidence="1" type="ORF">GCM10022256_04340</name>
</gene>